<protein>
    <recommendedName>
        <fullName evidence="3 10">Cell division protein FtsX</fullName>
    </recommendedName>
</protein>
<dbReference type="RefSeq" id="WP_090146190.1">
    <property type="nucleotide sequence ID" value="NZ_FNAN01000001.1"/>
</dbReference>
<evidence type="ECO:0000256" key="7">
    <source>
        <dbReference type="ARBA" id="ARBA00022989"/>
    </source>
</evidence>
<keyword evidence="7 11" id="KW-1133">Transmembrane helix</keyword>
<reference evidence="15" key="1">
    <citation type="submission" date="2016-10" db="EMBL/GenBank/DDBJ databases">
        <authorList>
            <person name="Varghese N."/>
            <person name="Submissions S."/>
        </authorList>
    </citation>
    <scope>NUCLEOTIDE SEQUENCE [LARGE SCALE GENOMIC DNA]</scope>
    <source>
        <strain evidence="15">DSM 25329</strain>
    </source>
</reference>
<dbReference type="PANTHER" id="PTHR47755">
    <property type="entry name" value="CELL DIVISION PROTEIN FTSX"/>
    <property type="match status" value="1"/>
</dbReference>
<keyword evidence="9 10" id="KW-0131">Cell cycle</keyword>
<feature type="transmembrane region" description="Helical" evidence="11">
    <location>
        <begin position="12"/>
        <end position="34"/>
    </location>
</feature>
<dbReference type="Proteomes" id="UP000198748">
    <property type="component" value="Unassembled WGS sequence"/>
</dbReference>
<evidence type="ECO:0000256" key="11">
    <source>
        <dbReference type="SAM" id="Phobius"/>
    </source>
</evidence>
<evidence type="ECO:0000313" key="14">
    <source>
        <dbReference type="EMBL" id="SDD60145.1"/>
    </source>
</evidence>
<evidence type="ECO:0000256" key="9">
    <source>
        <dbReference type="ARBA" id="ARBA00023306"/>
    </source>
</evidence>
<dbReference type="GO" id="GO:0051301">
    <property type="term" value="P:cell division"/>
    <property type="evidence" value="ECO:0007669"/>
    <property type="project" value="UniProtKB-KW"/>
</dbReference>
<sequence>MPKKKKIGSYPNAMIVMSLTAALFLIGFCGLLVIQSKKLVSIIRQNIEVRVFIDKEVSKAGQDSILNIIQSRPFVLKSTETKAITFVSKEEAAKEFIEGTKEDFATFLGENPLRDSYRVKIQEDYFEEAKLQQIKKELDQVKGVYEAVYQEDLADQINHNVTKIYIVLASFALIMLIIIVLLVNNTIKLAIYSQRFLIRSMQLVGATNGFIQKPYVLRGAIQGLVGGVVAALLLIGLQQLAVRNVEGLALLQEYDKIVILIASVLGLGVAIGVASTYQSLARYLRMALDDLY</sequence>
<comment type="similarity">
    <text evidence="2 10">Belongs to the ABC-4 integral membrane protein family. FtsX subfamily.</text>
</comment>
<proteinExistence type="inferred from homology"/>
<evidence type="ECO:0000256" key="10">
    <source>
        <dbReference type="PIRNR" id="PIRNR003097"/>
    </source>
</evidence>
<keyword evidence="15" id="KW-1185">Reference proteome</keyword>
<name>A0A1G6W526_9BACT</name>
<feature type="domain" description="FtsX extracellular" evidence="13">
    <location>
        <begin position="47"/>
        <end position="146"/>
    </location>
</feature>
<keyword evidence="5 10" id="KW-0132">Cell division</keyword>
<dbReference type="InterPro" id="IPR040690">
    <property type="entry name" value="FtsX_ECD"/>
</dbReference>
<dbReference type="EMBL" id="FNAN01000001">
    <property type="protein sequence ID" value="SDD60145.1"/>
    <property type="molecule type" value="Genomic_DNA"/>
</dbReference>
<dbReference type="Pfam" id="PF18075">
    <property type="entry name" value="FtsX_ECD"/>
    <property type="match status" value="1"/>
</dbReference>
<evidence type="ECO:0000256" key="3">
    <source>
        <dbReference type="ARBA" id="ARBA00021907"/>
    </source>
</evidence>
<keyword evidence="6 11" id="KW-0812">Transmembrane</keyword>
<dbReference type="Gene3D" id="3.30.70.3040">
    <property type="match status" value="1"/>
</dbReference>
<feature type="domain" description="ABC3 transporter permease C-terminal" evidence="12">
    <location>
        <begin position="170"/>
        <end position="280"/>
    </location>
</feature>
<gene>
    <name evidence="14" type="ORF">SAMN04487996_101415</name>
</gene>
<dbReference type="PIRSF" id="PIRSF003097">
    <property type="entry name" value="FtsX"/>
    <property type="match status" value="1"/>
</dbReference>
<feature type="transmembrane region" description="Helical" evidence="11">
    <location>
        <begin position="215"/>
        <end position="237"/>
    </location>
</feature>
<dbReference type="PANTHER" id="PTHR47755:SF1">
    <property type="entry name" value="CELL DIVISION PROTEIN FTSX"/>
    <property type="match status" value="1"/>
</dbReference>
<dbReference type="InterPro" id="IPR003838">
    <property type="entry name" value="ABC3_permease_C"/>
</dbReference>
<feature type="transmembrane region" description="Helical" evidence="11">
    <location>
        <begin position="257"/>
        <end position="277"/>
    </location>
</feature>
<dbReference type="STRING" id="659014.SAMN04487996_101415"/>
<keyword evidence="4 10" id="KW-1003">Cell membrane</keyword>
<dbReference type="Pfam" id="PF02687">
    <property type="entry name" value="FtsX"/>
    <property type="match status" value="1"/>
</dbReference>
<keyword evidence="8 10" id="KW-0472">Membrane</keyword>
<feature type="transmembrane region" description="Helical" evidence="11">
    <location>
        <begin position="164"/>
        <end position="183"/>
    </location>
</feature>
<evidence type="ECO:0000256" key="4">
    <source>
        <dbReference type="ARBA" id="ARBA00022475"/>
    </source>
</evidence>
<dbReference type="GO" id="GO:0005886">
    <property type="term" value="C:plasma membrane"/>
    <property type="evidence" value="ECO:0007669"/>
    <property type="project" value="UniProtKB-SubCell"/>
</dbReference>
<dbReference type="InterPro" id="IPR004513">
    <property type="entry name" value="FtsX"/>
</dbReference>
<comment type="subcellular location">
    <subcellularLocation>
        <location evidence="1">Cell membrane</location>
        <topology evidence="1">Multi-pass membrane protein</topology>
    </subcellularLocation>
</comment>
<evidence type="ECO:0000256" key="8">
    <source>
        <dbReference type="ARBA" id="ARBA00023136"/>
    </source>
</evidence>
<evidence type="ECO:0000259" key="13">
    <source>
        <dbReference type="Pfam" id="PF18075"/>
    </source>
</evidence>
<dbReference type="AlphaFoldDB" id="A0A1G6W526"/>
<accession>A0A1G6W526</accession>
<evidence type="ECO:0000259" key="12">
    <source>
        <dbReference type="Pfam" id="PF02687"/>
    </source>
</evidence>
<evidence type="ECO:0000256" key="6">
    <source>
        <dbReference type="ARBA" id="ARBA00022692"/>
    </source>
</evidence>
<dbReference type="OrthoDB" id="9813411at2"/>
<evidence type="ECO:0000256" key="5">
    <source>
        <dbReference type="ARBA" id="ARBA00022618"/>
    </source>
</evidence>
<organism evidence="14 15">
    <name type="scientific">Dyadobacter soli</name>
    <dbReference type="NCBI Taxonomy" id="659014"/>
    <lineage>
        <taxon>Bacteria</taxon>
        <taxon>Pseudomonadati</taxon>
        <taxon>Bacteroidota</taxon>
        <taxon>Cytophagia</taxon>
        <taxon>Cytophagales</taxon>
        <taxon>Spirosomataceae</taxon>
        <taxon>Dyadobacter</taxon>
    </lineage>
</organism>
<evidence type="ECO:0000256" key="2">
    <source>
        <dbReference type="ARBA" id="ARBA00007379"/>
    </source>
</evidence>
<evidence type="ECO:0000313" key="15">
    <source>
        <dbReference type="Proteomes" id="UP000198748"/>
    </source>
</evidence>
<evidence type="ECO:0000256" key="1">
    <source>
        <dbReference type="ARBA" id="ARBA00004651"/>
    </source>
</evidence>